<keyword evidence="5" id="KW-1185">Reference proteome</keyword>
<keyword evidence="1" id="KW-0805">Transcription regulation</keyword>
<feature type="domain" description="HTH araC/xylS-type" evidence="3">
    <location>
        <begin position="215"/>
        <end position="313"/>
    </location>
</feature>
<dbReference type="InterPro" id="IPR029062">
    <property type="entry name" value="Class_I_gatase-like"/>
</dbReference>
<dbReference type="InterPro" id="IPR018060">
    <property type="entry name" value="HTH_AraC"/>
</dbReference>
<dbReference type="AlphaFoldDB" id="A0A9X2J7Z0"/>
<organism evidence="4 5">
    <name type="scientific">Microbulbifer okhotskensis</name>
    <dbReference type="NCBI Taxonomy" id="2926617"/>
    <lineage>
        <taxon>Bacteria</taxon>
        <taxon>Pseudomonadati</taxon>
        <taxon>Pseudomonadota</taxon>
        <taxon>Gammaproteobacteria</taxon>
        <taxon>Cellvibrionales</taxon>
        <taxon>Microbulbiferaceae</taxon>
        <taxon>Microbulbifer</taxon>
    </lineage>
</organism>
<accession>A0A9X2J7Z0</accession>
<evidence type="ECO:0000313" key="4">
    <source>
        <dbReference type="EMBL" id="MCO1336300.1"/>
    </source>
</evidence>
<gene>
    <name evidence="4" type="ORF">MO867_18365</name>
</gene>
<dbReference type="GO" id="GO:0003700">
    <property type="term" value="F:DNA-binding transcription factor activity"/>
    <property type="evidence" value="ECO:0007669"/>
    <property type="project" value="InterPro"/>
</dbReference>
<dbReference type="Gene3D" id="3.40.50.880">
    <property type="match status" value="1"/>
</dbReference>
<evidence type="ECO:0000313" key="5">
    <source>
        <dbReference type="Proteomes" id="UP001139028"/>
    </source>
</evidence>
<protein>
    <submittedName>
        <fullName evidence="4">Helix-turn-helix domain-containing protein</fullName>
    </submittedName>
</protein>
<dbReference type="SUPFAM" id="SSF52317">
    <property type="entry name" value="Class I glutamine amidotransferase-like"/>
    <property type="match status" value="1"/>
</dbReference>
<dbReference type="InterPro" id="IPR052158">
    <property type="entry name" value="INH-QAR"/>
</dbReference>
<dbReference type="CDD" id="cd03137">
    <property type="entry name" value="GATase1_AraC_1"/>
    <property type="match status" value="1"/>
</dbReference>
<dbReference type="EMBL" id="JALBWM010000121">
    <property type="protein sequence ID" value="MCO1336300.1"/>
    <property type="molecule type" value="Genomic_DNA"/>
</dbReference>
<reference evidence="4" key="1">
    <citation type="journal article" date="2022" name="Arch. Microbiol.">
        <title>Microbulbifer okhotskensis sp. nov., isolated from a deep bottom sediment of the Okhotsk Sea.</title>
        <authorList>
            <person name="Romanenko L."/>
            <person name="Kurilenko V."/>
            <person name="Otstavnykh N."/>
            <person name="Velansky P."/>
            <person name="Isaeva M."/>
            <person name="Mikhailov V."/>
        </authorList>
    </citation>
    <scope>NUCLEOTIDE SEQUENCE</scope>
    <source>
        <strain evidence="4">OS29</strain>
    </source>
</reference>
<dbReference type="PROSITE" id="PS01124">
    <property type="entry name" value="HTH_ARAC_FAMILY_2"/>
    <property type="match status" value="1"/>
</dbReference>
<evidence type="ECO:0000259" key="3">
    <source>
        <dbReference type="PROSITE" id="PS01124"/>
    </source>
</evidence>
<dbReference type="Proteomes" id="UP001139028">
    <property type="component" value="Unassembled WGS sequence"/>
</dbReference>
<evidence type="ECO:0000256" key="2">
    <source>
        <dbReference type="ARBA" id="ARBA00023163"/>
    </source>
</evidence>
<dbReference type="GO" id="GO:0043565">
    <property type="term" value="F:sequence-specific DNA binding"/>
    <property type="evidence" value="ECO:0007669"/>
    <property type="project" value="InterPro"/>
</dbReference>
<dbReference type="Pfam" id="PF01965">
    <property type="entry name" value="DJ-1_PfpI"/>
    <property type="match status" value="1"/>
</dbReference>
<dbReference type="InterPro" id="IPR002818">
    <property type="entry name" value="DJ-1/PfpI"/>
</dbReference>
<dbReference type="PANTHER" id="PTHR43130">
    <property type="entry name" value="ARAC-FAMILY TRANSCRIPTIONAL REGULATOR"/>
    <property type="match status" value="1"/>
</dbReference>
<sequence length="315" mass="35194">MTKKIGFFIADGFQALDLFGPLDAFMETNSFVSEAYSSCLIGLSDAPVKTCYGQTVSVDFDIYQLPKIDYLVICGGAGMRHLRLGPKQINALRSIADGAERVLSICTGAFVLTETFPEQGHRVTTHWRHCQQLSDQAVNYQVEEDPLFIESGKFWSSAGILSGVDLALEVIRRDQGNTIAASVAKDLVVYLQRRGGQSQYSDLLKVQYSDSLRLNPLLEWLAENYPKPISVSDMAERIAVSDRQLTRLFKQHLNSTPGHYLNQLRLNHARDLITCESQNLVQVARQVGFASYDSFRRAFQGQFGVSPSHFSRNQG</sequence>
<dbReference type="RefSeq" id="WP_252471879.1">
    <property type="nucleotide sequence ID" value="NZ_JALBWM010000121.1"/>
</dbReference>
<keyword evidence="2" id="KW-0804">Transcription</keyword>
<proteinExistence type="predicted"/>
<evidence type="ECO:0000256" key="1">
    <source>
        <dbReference type="ARBA" id="ARBA00023015"/>
    </source>
</evidence>
<name>A0A9X2J7Z0_9GAMM</name>
<dbReference type="SUPFAM" id="SSF46689">
    <property type="entry name" value="Homeodomain-like"/>
    <property type="match status" value="2"/>
</dbReference>
<dbReference type="Gene3D" id="1.10.10.60">
    <property type="entry name" value="Homeodomain-like"/>
    <property type="match status" value="2"/>
</dbReference>
<comment type="caution">
    <text evidence="4">The sequence shown here is derived from an EMBL/GenBank/DDBJ whole genome shotgun (WGS) entry which is preliminary data.</text>
</comment>
<dbReference type="PANTHER" id="PTHR43130:SF3">
    <property type="entry name" value="HTH-TYPE TRANSCRIPTIONAL REGULATOR RV1931C"/>
    <property type="match status" value="1"/>
</dbReference>
<dbReference type="InterPro" id="IPR009057">
    <property type="entry name" value="Homeodomain-like_sf"/>
</dbReference>
<dbReference type="SMART" id="SM00342">
    <property type="entry name" value="HTH_ARAC"/>
    <property type="match status" value="1"/>
</dbReference>
<dbReference type="Pfam" id="PF12833">
    <property type="entry name" value="HTH_18"/>
    <property type="match status" value="1"/>
</dbReference>